<dbReference type="EMBL" id="CP001968">
    <property type="protein sequence ID" value="ADD69481.1"/>
    <property type="molecule type" value="Genomic_DNA"/>
</dbReference>
<dbReference type="PANTHER" id="PTHR42891:SF1">
    <property type="entry name" value="D-GLYCERO-BETA-D-MANNO-HEPTOSE-1,7-BISPHOSPHATE 7-PHOSPHATASE"/>
    <property type="match status" value="1"/>
</dbReference>
<dbReference type="RefSeq" id="WP_013011974.1">
    <property type="nucleotide sequence ID" value="NC_013943.1"/>
</dbReference>
<evidence type="ECO:0000256" key="3">
    <source>
        <dbReference type="ARBA" id="ARBA00022723"/>
    </source>
</evidence>
<evidence type="ECO:0000256" key="10">
    <source>
        <dbReference type="PIRSR" id="PIRSR004682-1"/>
    </source>
</evidence>
<evidence type="ECO:0000256" key="9">
    <source>
        <dbReference type="PIRNR" id="PIRNR004682"/>
    </source>
</evidence>
<feature type="binding site" evidence="11">
    <location>
        <begin position="102"/>
        <end position="103"/>
    </location>
    <ligand>
        <name>substrate</name>
    </ligand>
</feature>
<dbReference type="GO" id="GO:0005737">
    <property type="term" value="C:cytoplasm"/>
    <property type="evidence" value="ECO:0007669"/>
    <property type="project" value="UniProtKB-SubCell"/>
</dbReference>
<keyword evidence="2 9" id="KW-0963">Cytoplasm</keyword>
<dbReference type="InterPro" id="IPR006549">
    <property type="entry name" value="HAD-SF_hydro_IIIA"/>
</dbReference>
<evidence type="ECO:0000256" key="8">
    <source>
        <dbReference type="ARBA" id="ARBA00061616"/>
    </source>
</evidence>
<dbReference type="AlphaFoldDB" id="D4H5P0"/>
<dbReference type="InterPro" id="IPR006543">
    <property type="entry name" value="Histidinol-phos"/>
</dbReference>
<dbReference type="GO" id="GO:0005975">
    <property type="term" value="P:carbohydrate metabolic process"/>
    <property type="evidence" value="ECO:0007669"/>
    <property type="project" value="InterPro"/>
</dbReference>
<organism evidence="14 15">
    <name type="scientific">Denitrovibrio acetiphilus (strain DSM 12809 / NBRC 114555 / N2460)</name>
    <dbReference type="NCBI Taxonomy" id="522772"/>
    <lineage>
        <taxon>Bacteria</taxon>
        <taxon>Pseudomonadati</taxon>
        <taxon>Deferribacterota</taxon>
        <taxon>Deferribacteres</taxon>
        <taxon>Deferribacterales</taxon>
        <taxon>Geovibrionaceae</taxon>
        <taxon>Denitrovibrio</taxon>
    </lineage>
</organism>
<dbReference type="Pfam" id="PF13242">
    <property type="entry name" value="Hydrolase_like"/>
    <property type="match status" value="1"/>
</dbReference>
<comment type="cofactor">
    <cofactor evidence="13">
        <name>Mg(2+)</name>
        <dbReference type="ChEBI" id="CHEBI:18420"/>
    </cofactor>
</comment>
<dbReference type="FunCoup" id="D4H5P0">
    <property type="interactions" value="214"/>
</dbReference>
<comment type="similarity">
    <text evidence="8 9">Belongs to the gmhB family.</text>
</comment>
<feature type="binding site" evidence="13">
    <location>
        <position position="91"/>
    </location>
    <ligand>
        <name>Zn(2+)</name>
        <dbReference type="ChEBI" id="CHEBI:29105"/>
    </ligand>
</feature>
<dbReference type="PIRSF" id="PIRSF004682">
    <property type="entry name" value="GmhB"/>
    <property type="match status" value="1"/>
</dbReference>
<feature type="binding site" evidence="11">
    <location>
        <begin position="50"/>
        <end position="53"/>
    </location>
    <ligand>
        <name>substrate</name>
    </ligand>
</feature>
<comment type="cofactor">
    <cofactor evidence="13">
        <name>Zn(2+)</name>
        <dbReference type="ChEBI" id="CHEBI:29105"/>
    </cofactor>
</comment>
<dbReference type="InterPro" id="IPR023214">
    <property type="entry name" value="HAD_sf"/>
</dbReference>
<feature type="active site" description="Proton donor" evidence="10">
    <location>
        <position position="10"/>
    </location>
</feature>
<feature type="binding site" evidence="13">
    <location>
        <position position="8"/>
    </location>
    <ligand>
        <name>Mg(2+)</name>
        <dbReference type="ChEBI" id="CHEBI:18420"/>
    </ligand>
</feature>
<comment type="subcellular location">
    <subcellularLocation>
        <location evidence="1 9">Cytoplasm</location>
    </subcellularLocation>
</comment>
<feature type="binding site" evidence="13">
    <location>
        <position position="10"/>
    </location>
    <ligand>
        <name>Mg(2+)</name>
        <dbReference type="ChEBI" id="CHEBI:18420"/>
    </ligand>
</feature>
<feature type="site" description="Stabilizes the phosphoryl group" evidence="12">
    <location>
        <position position="50"/>
    </location>
</feature>
<dbReference type="KEGG" id="dap:Dacet_2727"/>
<dbReference type="CDD" id="cd07503">
    <property type="entry name" value="HAD_HisB-N"/>
    <property type="match status" value="1"/>
</dbReference>
<feature type="binding site" evidence="13">
    <location>
        <position position="128"/>
    </location>
    <ligand>
        <name>Mg(2+)</name>
        <dbReference type="ChEBI" id="CHEBI:18420"/>
    </ligand>
</feature>
<feature type="binding site" evidence="13">
    <location>
        <position position="101"/>
    </location>
    <ligand>
        <name>Zn(2+)</name>
        <dbReference type="ChEBI" id="CHEBI:29105"/>
    </ligand>
</feature>
<name>D4H5P0_DENA2</name>
<proteinExistence type="inferred from homology"/>
<evidence type="ECO:0000256" key="7">
    <source>
        <dbReference type="ARBA" id="ARBA00031828"/>
    </source>
</evidence>
<evidence type="ECO:0000313" key="14">
    <source>
        <dbReference type="EMBL" id="ADD69481.1"/>
    </source>
</evidence>
<evidence type="ECO:0000256" key="5">
    <source>
        <dbReference type="ARBA" id="ARBA00022833"/>
    </source>
</evidence>
<dbReference type="Proteomes" id="UP000002012">
    <property type="component" value="Chromosome"/>
</dbReference>
<dbReference type="GO" id="GO:0016791">
    <property type="term" value="F:phosphatase activity"/>
    <property type="evidence" value="ECO:0007669"/>
    <property type="project" value="InterPro"/>
</dbReference>
<dbReference type="eggNOG" id="COG0241">
    <property type="taxonomic scope" value="Bacteria"/>
</dbReference>
<keyword evidence="6 9" id="KW-0119">Carbohydrate metabolism</keyword>
<gene>
    <name evidence="14" type="ordered locus">Dacet_2727</name>
</gene>
<dbReference type="EC" id="3.1.3.-" evidence="9"/>
<keyword evidence="3 13" id="KW-0479">Metal-binding</keyword>
<dbReference type="FunFam" id="3.40.50.1000:FF:000037">
    <property type="entry name" value="D,D-heptose 1,7-bisphosphate phosphatase"/>
    <property type="match status" value="1"/>
</dbReference>
<evidence type="ECO:0000256" key="12">
    <source>
        <dbReference type="PIRSR" id="PIRSR004682-3"/>
    </source>
</evidence>
<dbReference type="SUPFAM" id="SSF56784">
    <property type="entry name" value="HAD-like"/>
    <property type="match status" value="1"/>
</dbReference>
<dbReference type="InterPro" id="IPR036412">
    <property type="entry name" value="HAD-like_sf"/>
</dbReference>
<feature type="binding site" evidence="13">
    <location>
        <position position="129"/>
    </location>
    <ligand>
        <name>Mg(2+)</name>
        <dbReference type="ChEBI" id="CHEBI:18420"/>
    </ligand>
</feature>
<evidence type="ECO:0000256" key="4">
    <source>
        <dbReference type="ARBA" id="ARBA00022801"/>
    </source>
</evidence>
<dbReference type="HOGENOM" id="CLU_085077_3_1_0"/>
<accession>D4H5P0</accession>
<reference evidence="14 15" key="1">
    <citation type="journal article" date="2010" name="Stand. Genomic Sci.">
        <title>Complete genome sequence of Denitrovibrio acetiphilus type strain (N2460).</title>
        <authorList>
            <person name="Kiss H."/>
            <person name="Lang E."/>
            <person name="Lapidus A."/>
            <person name="Copeland A."/>
            <person name="Nolan M."/>
            <person name="Glavina Del Rio T."/>
            <person name="Chen F."/>
            <person name="Lucas S."/>
            <person name="Tice H."/>
            <person name="Cheng J.F."/>
            <person name="Han C."/>
            <person name="Goodwin L."/>
            <person name="Pitluck S."/>
            <person name="Liolios K."/>
            <person name="Pati A."/>
            <person name="Ivanova N."/>
            <person name="Mavromatis K."/>
            <person name="Chen A."/>
            <person name="Palaniappan K."/>
            <person name="Land M."/>
            <person name="Hauser L."/>
            <person name="Chang Y.J."/>
            <person name="Jeffries C.D."/>
            <person name="Detter J.C."/>
            <person name="Brettin T."/>
            <person name="Spring S."/>
            <person name="Rohde M."/>
            <person name="Goker M."/>
            <person name="Woyke T."/>
            <person name="Bristow J."/>
            <person name="Eisen J.A."/>
            <person name="Markowitz V."/>
            <person name="Hugenholtz P."/>
            <person name="Kyrpides N.C."/>
            <person name="Klenk H.P."/>
        </authorList>
    </citation>
    <scope>NUCLEOTIDE SEQUENCE [LARGE SCALE GENOMIC DNA]</scope>
    <source>
        <strain evidence="15">DSM 12809 / NBRC 114555 / N2460</strain>
    </source>
</reference>
<evidence type="ECO:0000256" key="1">
    <source>
        <dbReference type="ARBA" id="ARBA00004496"/>
    </source>
</evidence>
<feature type="binding site" evidence="13">
    <location>
        <position position="99"/>
    </location>
    <ligand>
        <name>Zn(2+)</name>
        <dbReference type="ChEBI" id="CHEBI:29105"/>
    </ligand>
</feature>
<feature type="site" description="Stabilizes the phosphoryl group" evidence="12">
    <location>
        <position position="103"/>
    </location>
</feature>
<keyword evidence="4 9" id="KW-0378">Hydrolase</keyword>
<dbReference type="PANTHER" id="PTHR42891">
    <property type="entry name" value="D-GLYCERO-BETA-D-MANNO-HEPTOSE-1,7-BISPHOSPHATE 7-PHOSPHATASE"/>
    <property type="match status" value="1"/>
</dbReference>
<feature type="binding site" evidence="11">
    <location>
        <begin position="16"/>
        <end position="19"/>
    </location>
    <ligand>
        <name>substrate</name>
    </ligand>
</feature>
<dbReference type="STRING" id="522772.Dacet_2727"/>
<dbReference type="Gene3D" id="3.40.50.1000">
    <property type="entry name" value="HAD superfamily/HAD-like"/>
    <property type="match status" value="1"/>
</dbReference>
<dbReference type="NCBIfam" id="TIGR01662">
    <property type="entry name" value="HAD-SF-IIIA"/>
    <property type="match status" value="1"/>
</dbReference>
<dbReference type="InterPro" id="IPR004446">
    <property type="entry name" value="Heptose_bisP_phosphatase"/>
</dbReference>
<keyword evidence="5 13" id="KW-0862">Zinc</keyword>
<evidence type="ECO:0000313" key="15">
    <source>
        <dbReference type="Proteomes" id="UP000002012"/>
    </source>
</evidence>
<evidence type="ECO:0000256" key="6">
    <source>
        <dbReference type="ARBA" id="ARBA00023277"/>
    </source>
</evidence>
<feature type="binding site" evidence="11">
    <location>
        <begin position="8"/>
        <end position="10"/>
    </location>
    <ligand>
        <name>substrate</name>
    </ligand>
</feature>
<evidence type="ECO:0000256" key="2">
    <source>
        <dbReference type="ARBA" id="ARBA00022490"/>
    </source>
</evidence>
<dbReference type="NCBIfam" id="TIGR00213">
    <property type="entry name" value="GmhB_yaeD"/>
    <property type="match status" value="1"/>
</dbReference>
<protein>
    <recommendedName>
        <fullName evidence="7 9">D,D-heptose 1,7-bisphosphate phosphatase</fullName>
        <ecNumber evidence="9">3.1.3.-</ecNumber>
    </recommendedName>
</protein>
<dbReference type="PaxDb" id="522772-Dacet_2727"/>
<evidence type="ECO:0000256" key="13">
    <source>
        <dbReference type="PIRSR" id="PIRSR004682-4"/>
    </source>
</evidence>
<sequence>MLKILFLDRDGIINVDKGYIHKPEDIELVDGLELFLKTAENMGYKLIVVTNQAGIARGFYTDNDVKNLHKHMYDTLAARGINITDFLFCPHHPDFTGECSCRKPAPGMLLLARDKYNVDMGKSIMIGDKRSDVLAGRNAGIGTCILVSSRYQSEKTAEADYFAKNLSDATEFIKKLNKN</sequence>
<dbReference type="NCBIfam" id="TIGR01656">
    <property type="entry name" value="Histidinol-ppas"/>
    <property type="match status" value="1"/>
</dbReference>
<dbReference type="GO" id="GO:0046872">
    <property type="term" value="F:metal ion binding"/>
    <property type="evidence" value="ECO:0007669"/>
    <property type="project" value="UniProtKB-KW"/>
</dbReference>
<dbReference type="InParanoid" id="D4H5P0"/>
<feature type="binding site" evidence="13">
    <location>
        <position position="89"/>
    </location>
    <ligand>
        <name>Zn(2+)</name>
        <dbReference type="ChEBI" id="CHEBI:29105"/>
    </ligand>
</feature>
<evidence type="ECO:0000256" key="11">
    <source>
        <dbReference type="PIRSR" id="PIRSR004682-2"/>
    </source>
</evidence>
<keyword evidence="15" id="KW-1185">Reference proteome</keyword>
<feature type="site" description="Contributes to substrate recognition" evidence="12">
    <location>
        <position position="102"/>
    </location>
</feature>
<feature type="binding site" evidence="11">
    <location>
        <position position="129"/>
    </location>
    <ligand>
        <name>substrate</name>
    </ligand>
</feature>
<keyword evidence="13" id="KW-0460">Magnesium</keyword>
<dbReference type="OrthoDB" id="9781367at2"/>
<feature type="active site" description="Nucleophile" evidence="10">
    <location>
        <position position="8"/>
    </location>
</feature>